<dbReference type="CDD" id="cd00082">
    <property type="entry name" value="HisKA"/>
    <property type="match status" value="1"/>
</dbReference>
<dbReference type="InterPro" id="IPR036097">
    <property type="entry name" value="HisK_dim/P_sf"/>
</dbReference>
<feature type="domain" description="Histidine kinase" evidence="15">
    <location>
        <begin position="246"/>
        <end position="460"/>
    </location>
</feature>
<dbReference type="SMART" id="SM00387">
    <property type="entry name" value="HATPase_c"/>
    <property type="match status" value="1"/>
</dbReference>
<dbReference type="InterPro" id="IPR036890">
    <property type="entry name" value="HATPase_C_sf"/>
</dbReference>
<dbReference type="RefSeq" id="WP_092333233.1">
    <property type="nucleotide sequence ID" value="NZ_FNCP01000011.1"/>
</dbReference>
<accession>A0A1G8AQD3</accession>
<evidence type="ECO:0000256" key="10">
    <source>
        <dbReference type="ARBA" id="ARBA00022840"/>
    </source>
</evidence>
<evidence type="ECO:0000256" key="13">
    <source>
        <dbReference type="ARBA" id="ARBA00023136"/>
    </source>
</evidence>
<evidence type="ECO:0000313" key="18">
    <source>
        <dbReference type="Proteomes" id="UP000198656"/>
    </source>
</evidence>
<keyword evidence="18" id="KW-1185">Reference proteome</keyword>
<dbReference type="InterPro" id="IPR003594">
    <property type="entry name" value="HATPase_dom"/>
</dbReference>
<comment type="subcellular location">
    <subcellularLocation>
        <location evidence="2">Cell membrane</location>
        <topology evidence="2">Multi-pass membrane protein</topology>
    </subcellularLocation>
</comment>
<dbReference type="STRING" id="1121419.SAMN05443529_11185"/>
<dbReference type="InterPro" id="IPR029151">
    <property type="entry name" value="Sensor-like_sf"/>
</dbReference>
<keyword evidence="12" id="KW-0902">Two-component regulatory system</keyword>
<dbReference type="PANTHER" id="PTHR45528">
    <property type="entry name" value="SENSOR HISTIDINE KINASE CPXA"/>
    <property type="match status" value="1"/>
</dbReference>
<gene>
    <name evidence="17" type="ORF">SAMN05443529_11185</name>
</gene>
<evidence type="ECO:0000256" key="7">
    <source>
        <dbReference type="ARBA" id="ARBA00022692"/>
    </source>
</evidence>
<dbReference type="SMART" id="SM00304">
    <property type="entry name" value="HAMP"/>
    <property type="match status" value="1"/>
</dbReference>
<dbReference type="Gene3D" id="1.10.8.500">
    <property type="entry name" value="HAMP domain in histidine kinase"/>
    <property type="match status" value="1"/>
</dbReference>
<evidence type="ECO:0000259" key="16">
    <source>
        <dbReference type="PROSITE" id="PS50885"/>
    </source>
</evidence>
<dbReference type="PROSITE" id="PS50109">
    <property type="entry name" value="HIS_KIN"/>
    <property type="match status" value="1"/>
</dbReference>
<keyword evidence="11 14" id="KW-1133">Transmembrane helix</keyword>
<dbReference type="GO" id="GO:0000155">
    <property type="term" value="F:phosphorelay sensor kinase activity"/>
    <property type="evidence" value="ECO:0007669"/>
    <property type="project" value="InterPro"/>
</dbReference>
<dbReference type="Gene3D" id="3.30.450.20">
    <property type="entry name" value="PAS domain"/>
    <property type="match status" value="1"/>
</dbReference>
<dbReference type="GO" id="GO:0005886">
    <property type="term" value="C:plasma membrane"/>
    <property type="evidence" value="ECO:0007669"/>
    <property type="project" value="UniProtKB-SubCell"/>
</dbReference>
<evidence type="ECO:0000256" key="1">
    <source>
        <dbReference type="ARBA" id="ARBA00000085"/>
    </source>
</evidence>
<keyword evidence="10" id="KW-0067">ATP-binding</keyword>
<keyword evidence="5" id="KW-0597">Phosphoprotein</keyword>
<dbReference type="InterPro" id="IPR003661">
    <property type="entry name" value="HisK_dim/P_dom"/>
</dbReference>
<dbReference type="InterPro" id="IPR004358">
    <property type="entry name" value="Sig_transdc_His_kin-like_C"/>
</dbReference>
<dbReference type="Pfam" id="PF02518">
    <property type="entry name" value="HATPase_c"/>
    <property type="match status" value="1"/>
</dbReference>
<dbReference type="InterPro" id="IPR005467">
    <property type="entry name" value="His_kinase_dom"/>
</dbReference>
<evidence type="ECO:0000256" key="14">
    <source>
        <dbReference type="SAM" id="Phobius"/>
    </source>
</evidence>
<dbReference type="Pfam" id="PF00512">
    <property type="entry name" value="HisKA"/>
    <property type="match status" value="1"/>
</dbReference>
<evidence type="ECO:0000256" key="5">
    <source>
        <dbReference type="ARBA" id="ARBA00022553"/>
    </source>
</evidence>
<dbReference type="InterPro" id="IPR003660">
    <property type="entry name" value="HAMP_dom"/>
</dbReference>
<evidence type="ECO:0000256" key="9">
    <source>
        <dbReference type="ARBA" id="ARBA00022777"/>
    </source>
</evidence>
<keyword evidence="4" id="KW-1003">Cell membrane</keyword>
<evidence type="ECO:0000256" key="3">
    <source>
        <dbReference type="ARBA" id="ARBA00012438"/>
    </source>
</evidence>
<dbReference type="PROSITE" id="PS50885">
    <property type="entry name" value="HAMP"/>
    <property type="match status" value="1"/>
</dbReference>
<keyword evidence="13 14" id="KW-0472">Membrane</keyword>
<dbReference type="Pfam" id="PF00672">
    <property type="entry name" value="HAMP"/>
    <property type="match status" value="1"/>
</dbReference>
<proteinExistence type="predicted"/>
<sequence>MKGIRARLTANFMIIIIITVTILEVLLIYTVRQNYYGSLEGSLTNQIKISSDLYAKYFSDTSLQENVLYNVDAFWNQSNAEVEIVDQNGNIVMDSLGVIPAGNVAINDIQDALNGKIGKWIGKLNGQKVMAVSYPLKSNDQIVGALRFITSLSSVDQDIKNTAYIFISIGLAVIFFAGLISIFLANTIVDPLQEVTAAAQEMAGGNFQARTQKKREDEIGKLSDTLNYMADEIVKKEQLKNDFVSSVSHELRTPLTSIMGWAITLQNEQFQQKEMLADGLGIIAKESERLTLMVDELLDFSEFVSSRVKLQKEEIDLTDLMEHIQKQLTPRAVREDINFNVHYSPNLPSFYSDINRLKQVFINILDNAFNFTSAGGRVDFSAVMQKENLLFTIADTGCGIALEELPMVKEKFYKGKSSRSKNGIGLSICEELVNLMGGNLEISSVLKQGTKVLITLPKEEKVYAKGV</sequence>
<reference evidence="18" key="1">
    <citation type="submission" date="2016-10" db="EMBL/GenBank/DDBJ databases">
        <authorList>
            <person name="Varghese N."/>
            <person name="Submissions S."/>
        </authorList>
    </citation>
    <scope>NUCLEOTIDE SEQUENCE [LARGE SCALE GENOMIC DNA]</scope>
    <source>
        <strain evidence="18">DSM 8344</strain>
    </source>
</reference>
<dbReference type="PRINTS" id="PR00344">
    <property type="entry name" value="BCTRLSENSOR"/>
</dbReference>
<dbReference type="EMBL" id="FNCP01000011">
    <property type="protein sequence ID" value="SDH23129.1"/>
    <property type="molecule type" value="Genomic_DNA"/>
</dbReference>
<evidence type="ECO:0000256" key="11">
    <source>
        <dbReference type="ARBA" id="ARBA00022989"/>
    </source>
</evidence>
<feature type="domain" description="HAMP" evidence="16">
    <location>
        <begin position="186"/>
        <end position="238"/>
    </location>
</feature>
<evidence type="ECO:0000256" key="2">
    <source>
        <dbReference type="ARBA" id="ARBA00004651"/>
    </source>
</evidence>
<keyword evidence="8" id="KW-0547">Nucleotide-binding</keyword>
<protein>
    <recommendedName>
        <fullName evidence="3">histidine kinase</fullName>
        <ecNumber evidence="3">2.7.13.3</ecNumber>
    </recommendedName>
</protein>
<dbReference type="InterPro" id="IPR050398">
    <property type="entry name" value="HssS/ArlS-like"/>
</dbReference>
<evidence type="ECO:0000256" key="6">
    <source>
        <dbReference type="ARBA" id="ARBA00022679"/>
    </source>
</evidence>
<dbReference type="CDD" id="cd06225">
    <property type="entry name" value="HAMP"/>
    <property type="match status" value="1"/>
</dbReference>
<organism evidence="17 18">
    <name type="scientific">Desulfosporosinus hippei DSM 8344</name>
    <dbReference type="NCBI Taxonomy" id="1121419"/>
    <lineage>
        <taxon>Bacteria</taxon>
        <taxon>Bacillati</taxon>
        <taxon>Bacillota</taxon>
        <taxon>Clostridia</taxon>
        <taxon>Eubacteriales</taxon>
        <taxon>Desulfitobacteriaceae</taxon>
        <taxon>Desulfosporosinus</taxon>
    </lineage>
</organism>
<dbReference type="OrthoDB" id="2359336at2"/>
<name>A0A1G8AQD3_9FIRM</name>
<evidence type="ECO:0000256" key="8">
    <source>
        <dbReference type="ARBA" id="ARBA00022741"/>
    </source>
</evidence>
<evidence type="ECO:0000259" key="15">
    <source>
        <dbReference type="PROSITE" id="PS50109"/>
    </source>
</evidence>
<comment type="catalytic activity">
    <reaction evidence="1">
        <text>ATP + protein L-histidine = ADP + protein N-phospho-L-histidine.</text>
        <dbReference type="EC" id="2.7.13.3"/>
    </reaction>
</comment>
<evidence type="ECO:0000256" key="12">
    <source>
        <dbReference type="ARBA" id="ARBA00023012"/>
    </source>
</evidence>
<evidence type="ECO:0000313" key="17">
    <source>
        <dbReference type="EMBL" id="SDH23129.1"/>
    </source>
</evidence>
<dbReference type="FunFam" id="1.10.287.130:FF:000001">
    <property type="entry name" value="Two-component sensor histidine kinase"/>
    <property type="match status" value="1"/>
</dbReference>
<dbReference type="SUPFAM" id="SSF47384">
    <property type="entry name" value="Homodimeric domain of signal transducing histidine kinase"/>
    <property type="match status" value="1"/>
</dbReference>
<dbReference type="EC" id="2.7.13.3" evidence="3"/>
<dbReference type="Gene3D" id="3.30.565.10">
    <property type="entry name" value="Histidine kinase-like ATPase, C-terminal domain"/>
    <property type="match status" value="1"/>
</dbReference>
<dbReference type="SUPFAM" id="SSF103190">
    <property type="entry name" value="Sensory domain-like"/>
    <property type="match status" value="1"/>
</dbReference>
<keyword evidence="6" id="KW-0808">Transferase</keyword>
<evidence type="ECO:0000256" key="4">
    <source>
        <dbReference type="ARBA" id="ARBA00022475"/>
    </source>
</evidence>
<dbReference type="PANTHER" id="PTHR45528:SF1">
    <property type="entry name" value="SENSOR HISTIDINE KINASE CPXA"/>
    <property type="match status" value="1"/>
</dbReference>
<dbReference type="AlphaFoldDB" id="A0A1G8AQD3"/>
<dbReference type="GO" id="GO:0005524">
    <property type="term" value="F:ATP binding"/>
    <property type="evidence" value="ECO:0007669"/>
    <property type="project" value="UniProtKB-KW"/>
</dbReference>
<dbReference type="SUPFAM" id="SSF158472">
    <property type="entry name" value="HAMP domain-like"/>
    <property type="match status" value="1"/>
</dbReference>
<keyword evidence="7 14" id="KW-0812">Transmembrane</keyword>
<dbReference type="Proteomes" id="UP000198656">
    <property type="component" value="Unassembled WGS sequence"/>
</dbReference>
<keyword evidence="9 17" id="KW-0418">Kinase</keyword>
<feature type="transmembrane region" description="Helical" evidence="14">
    <location>
        <begin position="163"/>
        <end position="185"/>
    </location>
</feature>
<feature type="transmembrane region" description="Helical" evidence="14">
    <location>
        <begin position="12"/>
        <end position="31"/>
    </location>
</feature>
<dbReference type="Gene3D" id="1.10.287.130">
    <property type="match status" value="1"/>
</dbReference>
<dbReference type="SUPFAM" id="SSF55874">
    <property type="entry name" value="ATPase domain of HSP90 chaperone/DNA topoisomerase II/histidine kinase"/>
    <property type="match status" value="1"/>
</dbReference>
<dbReference type="SMART" id="SM00388">
    <property type="entry name" value="HisKA"/>
    <property type="match status" value="1"/>
</dbReference>